<proteinExistence type="predicted"/>
<gene>
    <name evidence="2" type="ORF">C1SCF055_LOCUS27256</name>
</gene>
<name>A0A9P1D0C2_9DINO</name>
<protein>
    <submittedName>
        <fullName evidence="4">Acetylcholine receptor subunit alpha-like 1</fullName>
    </submittedName>
</protein>
<comment type="caution">
    <text evidence="2">The sequence shown here is derived from an EMBL/GenBank/DDBJ whole genome shotgun (WGS) entry which is preliminary data.</text>
</comment>
<organism evidence="2">
    <name type="scientific">Cladocopium goreaui</name>
    <dbReference type="NCBI Taxonomy" id="2562237"/>
    <lineage>
        <taxon>Eukaryota</taxon>
        <taxon>Sar</taxon>
        <taxon>Alveolata</taxon>
        <taxon>Dinophyceae</taxon>
        <taxon>Suessiales</taxon>
        <taxon>Symbiodiniaceae</taxon>
        <taxon>Cladocopium</taxon>
    </lineage>
</organism>
<evidence type="ECO:0000256" key="1">
    <source>
        <dbReference type="SAM" id="MobiDB-lite"/>
    </source>
</evidence>
<dbReference type="Proteomes" id="UP001152797">
    <property type="component" value="Unassembled WGS sequence"/>
</dbReference>
<evidence type="ECO:0000313" key="2">
    <source>
        <dbReference type="EMBL" id="CAI4001188.1"/>
    </source>
</evidence>
<dbReference type="EMBL" id="CAMXCT020002899">
    <property type="protein sequence ID" value="CAL1154563.1"/>
    <property type="molecule type" value="Genomic_DNA"/>
</dbReference>
<sequence length="298" mass="32794">MSDSSHVVGTNCNGTFEEVLLRLHSLEKRVDRIDGNVQGSPNFVEPTIKLEEKMLQFELQLGQFSGVVSGVKEALLSQTGQCSRIEEKWSSQLQALQANLQTCELRFTTVSQQVESLSKMVSKVTKEQLKVHDSSNDPSVESLQEMLVKMSSRVSNLESSARDNRAGTAAGVASEVVPLRPQIVELQATTQRLRTEILAALSKLEEQAVHVSSCRIRLDALEADVVLVSTADAADADADDDATNGHAATDGCNARVSTNPQMPSRHRCLPPCKRKRKRFQDKCRKVGRVELSSCDCWN</sequence>
<dbReference type="EMBL" id="CAMXCT030002899">
    <property type="protein sequence ID" value="CAL4788500.1"/>
    <property type="molecule type" value="Genomic_DNA"/>
</dbReference>
<dbReference type="EMBL" id="CAMXCT010002899">
    <property type="protein sequence ID" value="CAI4001188.1"/>
    <property type="molecule type" value="Genomic_DNA"/>
</dbReference>
<evidence type="ECO:0000313" key="3">
    <source>
        <dbReference type="EMBL" id="CAL1154563.1"/>
    </source>
</evidence>
<accession>A0A9P1D0C2</accession>
<keyword evidence="5" id="KW-1185">Reference proteome</keyword>
<reference evidence="2" key="1">
    <citation type="submission" date="2022-10" db="EMBL/GenBank/DDBJ databases">
        <authorList>
            <person name="Chen Y."/>
            <person name="Dougan E. K."/>
            <person name="Chan C."/>
            <person name="Rhodes N."/>
            <person name="Thang M."/>
        </authorList>
    </citation>
    <scope>NUCLEOTIDE SEQUENCE</scope>
</reference>
<evidence type="ECO:0000313" key="4">
    <source>
        <dbReference type="EMBL" id="CAL4788500.1"/>
    </source>
</evidence>
<feature type="region of interest" description="Disordered" evidence="1">
    <location>
        <begin position="236"/>
        <end position="269"/>
    </location>
</feature>
<evidence type="ECO:0000313" key="5">
    <source>
        <dbReference type="Proteomes" id="UP001152797"/>
    </source>
</evidence>
<keyword evidence="4" id="KW-0675">Receptor</keyword>
<reference evidence="3" key="2">
    <citation type="submission" date="2024-04" db="EMBL/GenBank/DDBJ databases">
        <authorList>
            <person name="Chen Y."/>
            <person name="Shah S."/>
            <person name="Dougan E. K."/>
            <person name="Thang M."/>
            <person name="Chan C."/>
        </authorList>
    </citation>
    <scope>NUCLEOTIDE SEQUENCE [LARGE SCALE GENOMIC DNA]</scope>
</reference>
<dbReference type="AlphaFoldDB" id="A0A9P1D0C2"/>